<gene>
    <name evidence="2" type="ORF">MYCIT1_LOCUS15083</name>
    <name evidence="3" type="ORF">MYCIT1_LOCUS36636</name>
</gene>
<accession>A0AAD2HXS1</accession>
<protein>
    <submittedName>
        <fullName evidence="3">Uncharacterized protein</fullName>
    </submittedName>
</protein>
<comment type="caution">
    <text evidence="3">The sequence shown here is derived from an EMBL/GenBank/DDBJ whole genome shotgun (WGS) entry which is preliminary data.</text>
</comment>
<proteinExistence type="predicted"/>
<reference evidence="3" key="1">
    <citation type="submission" date="2023-11" db="EMBL/GenBank/DDBJ databases">
        <authorList>
            <person name="De Vega J J."/>
            <person name="De Vega J J."/>
        </authorList>
    </citation>
    <scope>NUCLEOTIDE SEQUENCE</scope>
</reference>
<feature type="non-terminal residue" evidence="3">
    <location>
        <position position="74"/>
    </location>
</feature>
<feature type="region of interest" description="Disordered" evidence="1">
    <location>
        <begin position="17"/>
        <end position="36"/>
    </location>
</feature>
<organism evidence="3 4">
    <name type="scientific">Mycena citricolor</name>
    <dbReference type="NCBI Taxonomy" id="2018698"/>
    <lineage>
        <taxon>Eukaryota</taxon>
        <taxon>Fungi</taxon>
        <taxon>Dikarya</taxon>
        <taxon>Basidiomycota</taxon>
        <taxon>Agaricomycotina</taxon>
        <taxon>Agaricomycetes</taxon>
        <taxon>Agaricomycetidae</taxon>
        <taxon>Agaricales</taxon>
        <taxon>Marasmiineae</taxon>
        <taxon>Mycenaceae</taxon>
        <taxon>Mycena</taxon>
    </lineage>
</organism>
<evidence type="ECO:0000313" key="2">
    <source>
        <dbReference type="EMBL" id="CAK5270567.1"/>
    </source>
</evidence>
<evidence type="ECO:0000313" key="4">
    <source>
        <dbReference type="Proteomes" id="UP001295794"/>
    </source>
</evidence>
<dbReference type="EMBL" id="CAVNYO010000476">
    <property type="protein sequence ID" value="CAK5283807.1"/>
    <property type="molecule type" value="Genomic_DNA"/>
</dbReference>
<sequence length="74" mass="8525">AHYLLRLESPLETRTSAIRDTKKSHSQRLNTQANYPLHAVPGHRVLESCDLRFKRASSTRWPSDSTKLHMAARQ</sequence>
<keyword evidence="4" id="KW-1185">Reference proteome</keyword>
<dbReference type="EMBL" id="CAVNYO010000168">
    <property type="protein sequence ID" value="CAK5270567.1"/>
    <property type="molecule type" value="Genomic_DNA"/>
</dbReference>
<evidence type="ECO:0000256" key="1">
    <source>
        <dbReference type="SAM" id="MobiDB-lite"/>
    </source>
</evidence>
<dbReference type="Proteomes" id="UP001295794">
    <property type="component" value="Unassembled WGS sequence"/>
</dbReference>
<dbReference type="AlphaFoldDB" id="A0AAD2HXS1"/>
<evidence type="ECO:0000313" key="3">
    <source>
        <dbReference type="EMBL" id="CAK5283807.1"/>
    </source>
</evidence>
<name>A0AAD2HXS1_9AGAR</name>